<keyword evidence="3" id="KW-1005">Bacterial flagellum biogenesis</keyword>
<evidence type="ECO:0000256" key="3">
    <source>
        <dbReference type="ARBA" id="ARBA00022795"/>
    </source>
</evidence>
<comment type="caution">
    <text evidence="4">The sequence shown here is derived from an EMBL/GenBank/DDBJ whole genome shotgun (WGS) entry which is preliminary data.</text>
</comment>
<dbReference type="Pfam" id="PF05130">
    <property type="entry name" value="FlgN"/>
    <property type="match status" value="1"/>
</dbReference>
<evidence type="ECO:0008006" key="6">
    <source>
        <dbReference type="Google" id="ProtNLM"/>
    </source>
</evidence>
<evidence type="ECO:0000313" key="5">
    <source>
        <dbReference type="Proteomes" id="UP000094291"/>
    </source>
</evidence>
<gene>
    <name evidence="4" type="ORF">BFW38_01745</name>
</gene>
<evidence type="ECO:0000313" key="4">
    <source>
        <dbReference type="EMBL" id="ODC02455.1"/>
    </source>
</evidence>
<keyword evidence="5" id="KW-1185">Reference proteome</keyword>
<sequence>MNTLVKTKASQTFRDLLLESIHHLRALDSLLQEERQCLTAHEPHEQLEAIVNKKQVALEQVITDTKNRNEFLEAQGVELNEAGVEQFLSQQPPAVAQALNKGWQQLQQLMAQLQESNMLNGRLVNHVQQQVEVFLTAVQQSQGSSVKVYRAGGDRGDLSVPRNLGKA</sequence>
<comment type="function">
    <text evidence="1">Required for the efficient initiation of filament assembly.</text>
</comment>
<proteinExistence type="inferred from homology"/>
<comment type="similarity">
    <text evidence="2">Belongs to the FlgN family.</text>
</comment>
<dbReference type="STRING" id="197479.BFW38_01745"/>
<reference evidence="4 5" key="1">
    <citation type="submission" date="2016-08" db="EMBL/GenBank/DDBJ databases">
        <authorList>
            <person name="Seilhamer J.J."/>
        </authorList>
    </citation>
    <scope>NUCLEOTIDE SEQUENCE [LARGE SCALE GENOMIC DNA]</scope>
    <source>
        <strain evidence="4 5">PH27A</strain>
    </source>
</reference>
<dbReference type="InterPro" id="IPR036679">
    <property type="entry name" value="FlgN-like_sf"/>
</dbReference>
<accession>A0A1E2V726</accession>
<dbReference type="OrthoDB" id="6117703at2"/>
<dbReference type="SUPFAM" id="SSF140566">
    <property type="entry name" value="FlgN-like"/>
    <property type="match status" value="1"/>
</dbReference>
<dbReference type="EMBL" id="MDTQ01000001">
    <property type="protein sequence ID" value="ODC02455.1"/>
    <property type="molecule type" value="Genomic_DNA"/>
</dbReference>
<dbReference type="GO" id="GO:0044780">
    <property type="term" value="P:bacterial-type flagellum assembly"/>
    <property type="evidence" value="ECO:0007669"/>
    <property type="project" value="InterPro"/>
</dbReference>
<dbReference type="Gene3D" id="1.20.58.300">
    <property type="entry name" value="FlgN-like"/>
    <property type="match status" value="1"/>
</dbReference>
<evidence type="ECO:0000256" key="1">
    <source>
        <dbReference type="ARBA" id="ARBA00002397"/>
    </source>
</evidence>
<organism evidence="4 5">
    <name type="scientific">Terasakiispira papahanaumokuakeensis</name>
    <dbReference type="NCBI Taxonomy" id="197479"/>
    <lineage>
        <taxon>Bacteria</taxon>
        <taxon>Pseudomonadati</taxon>
        <taxon>Pseudomonadota</taxon>
        <taxon>Gammaproteobacteria</taxon>
        <taxon>Oceanospirillales</taxon>
        <taxon>Terasakiispira</taxon>
    </lineage>
</organism>
<protein>
    <recommendedName>
        <fullName evidence="6">Flagellar biosynthesis protein FlgN</fullName>
    </recommendedName>
</protein>
<dbReference type="AlphaFoldDB" id="A0A1E2V726"/>
<dbReference type="Proteomes" id="UP000094291">
    <property type="component" value="Unassembled WGS sequence"/>
</dbReference>
<name>A0A1E2V726_9GAMM</name>
<dbReference type="InterPro" id="IPR007809">
    <property type="entry name" value="FlgN-like"/>
</dbReference>
<evidence type="ECO:0000256" key="2">
    <source>
        <dbReference type="ARBA" id="ARBA00007703"/>
    </source>
</evidence>
<dbReference type="RefSeq" id="WP_068996840.1">
    <property type="nucleotide sequence ID" value="NZ_MDTQ01000001.1"/>
</dbReference>